<protein>
    <submittedName>
        <fullName evidence="5">Toluene efflux pump periplasmic linker protein TtgG</fullName>
    </submittedName>
</protein>
<dbReference type="SUPFAM" id="SSF111369">
    <property type="entry name" value="HlyD-like secretion proteins"/>
    <property type="match status" value="1"/>
</dbReference>
<dbReference type="GO" id="GO:0022857">
    <property type="term" value="F:transmembrane transporter activity"/>
    <property type="evidence" value="ECO:0007669"/>
    <property type="project" value="InterPro"/>
</dbReference>
<organism evidence="5">
    <name type="scientific">termite gut metagenome</name>
    <dbReference type="NCBI Taxonomy" id="433724"/>
    <lineage>
        <taxon>unclassified sequences</taxon>
        <taxon>metagenomes</taxon>
        <taxon>organismal metagenomes</taxon>
    </lineage>
</organism>
<dbReference type="NCBIfam" id="TIGR01730">
    <property type="entry name" value="RND_mfp"/>
    <property type="match status" value="1"/>
</dbReference>
<evidence type="ECO:0000313" key="5">
    <source>
        <dbReference type="EMBL" id="KAA6345225.1"/>
    </source>
</evidence>
<dbReference type="AlphaFoldDB" id="A0A5J4SIX3"/>
<accession>A0A5J4SIX3</accession>
<evidence type="ECO:0000256" key="2">
    <source>
        <dbReference type="SAM" id="Coils"/>
    </source>
</evidence>
<keyword evidence="1" id="KW-0813">Transport</keyword>
<dbReference type="Pfam" id="PF25917">
    <property type="entry name" value="BSH_RND"/>
    <property type="match status" value="1"/>
</dbReference>
<dbReference type="Pfam" id="PF25975">
    <property type="entry name" value="CzcB_C"/>
    <property type="match status" value="1"/>
</dbReference>
<dbReference type="GO" id="GO:0030313">
    <property type="term" value="C:cell envelope"/>
    <property type="evidence" value="ECO:0007669"/>
    <property type="project" value="TreeGrafter"/>
</dbReference>
<keyword evidence="2" id="KW-0175">Coiled coil</keyword>
<dbReference type="PROSITE" id="PS51257">
    <property type="entry name" value="PROKAR_LIPOPROTEIN"/>
    <property type="match status" value="1"/>
</dbReference>
<dbReference type="InterPro" id="IPR058625">
    <property type="entry name" value="MdtA-like_BSH"/>
</dbReference>
<dbReference type="GO" id="GO:0015679">
    <property type="term" value="P:plasma membrane copper ion transport"/>
    <property type="evidence" value="ECO:0007669"/>
    <property type="project" value="TreeGrafter"/>
</dbReference>
<dbReference type="Gene3D" id="1.10.287.470">
    <property type="entry name" value="Helix hairpin bin"/>
    <property type="match status" value="1"/>
</dbReference>
<feature type="domain" description="CzcB-like C-terminal circularly permuted SH3-like" evidence="4">
    <location>
        <begin position="422"/>
        <end position="483"/>
    </location>
</feature>
<dbReference type="InterPro" id="IPR006143">
    <property type="entry name" value="RND_pump_MFP"/>
</dbReference>
<dbReference type="GO" id="GO:0016020">
    <property type="term" value="C:membrane"/>
    <property type="evidence" value="ECO:0007669"/>
    <property type="project" value="InterPro"/>
</dbReference>
<dbReference type="PANTHER" id="PTHR30097">
    <property type="entry name" value="CATION EFFLUX SYSTEM PROTEIN CUSB"/>
    <property type="match status" value="1"/>
</dbReference>
<feature type="domain" description="Multidrug resistance protein MdtA-like barrel-sandwich hybrid" evidence="3">
    <location>
        <begin position="214"/>
        <end position="331"/>
    </location>
</feature>
<evidence type="ECO:0000256" key="1">
    <source>
        <dbReference type="ARBA" id="ARBA00022448"/>
    </source>
</evidence>
<reference evidence="5" key="1">
    <citation type="submission" date="2019-03" db="EMBL/GenBank/DDBJ databases">
        <title>Single cell metagenomics reveals metabolic interactions within the superorganism composed of flagellate Streblomastix strix and complex community of Bacteroidetes bacteria on its surface.</title>
        <authorList>
            <person name="Treitli S.C."/>
            <person name="Kolisko M."/>
            <person name="Husnik F."/>
            <person name="Keeling P."/>
            <person name="Hampl V."/>
        </authorList>
    </citation>
    <scope>NUCLEOTIDE SEQUENCE</scope>
    <source>
        <strain evidence="5">STM</strain>
    </source>
</reference>
<sequence>MKRILYIVCLAVAISGCKGNAGQPAEEHAHDAKLQLTSYGSDFEVYAEVDPFVVVQNAEILAHFTWLNNFKPLESGSVTVSLIVGGKGIKQTLEQPTRTGIFKFTLQPETAGEGKITFTVKTDKGESEVTVSGIKVYTDKHDAEHAAEDAAVSSSSAVPFIKEQSWKLDFATDYPKEAPFGQIIKTTAKVESAQGNESIVTAKTSGVVTFSGGVITLGKAVQAGQQLFSIASSGFADNNISVRYAESQSNYNRTKADYERKKELAKDKIVSEKELHEALNAYQNAEAVYNNLNKNFSSGGQTVTSPMSGFVKQLYVTNGQYVEAGQPVAIVSQNKNLFLTANVQPKYLPLLNRISSANIRTLSDGAAYTLEELNGKLLSYGKSAESDNYVIPVTFQVDNRESFVPGGFVDLYIKTVTNTTAISVPNGALTEEIGNYFVFVQLTPELFEKREVKIGVTDGIQTEITNGIRPTERLVTKGAILLKLAAATGSVDAHSGHVH</sequence>
<dbReference type="EMBL" id="SNRY01000180">
    <property type="protein sequence ID" value="KAA6345225.1"/>
    <property type="molecule type" value="Genomic_DNA"/>
</dbReference>
<dbReference type="PANTHER" id="PTHR30097:SF4">
    <property type="entry name" value="SLR6042 PROTEIN"/>
    <property type="match status" value="1"/>
</dbReference>
<name>A0A5J4SIX3_9ZZZZ</name>
<evidence type="ECO:0000259" key="3">
    <source>
        <dbReference type="Pfam" id="PF25917"/>
    </source>
</evidence>
<proteinExistence type="predicted"/>
<dbReference type="FunFam" id="2.40.420.20:FF:000006">
    <property type="entry name" value="RND family efflux transporter MFP subunit"/>
    <property type="match status" value="1"/>
</dbReference>
<feature type="coiled-coil region" evidence="2">
    <location>
        <begin position="248"/>
        <end position="295"/>
    </location>
</feature>
<dbReference type="GO" id="GO:0060003">
    <property type="term" value="P:copper ion export"/>
    <property type="evidence" value="ECO:0007669"/>
    <property type="project" value="TreeGrafter"/>
</dbReference>
<gene>
    <name evidence="5" type="ORF">EZS27_007201</name>
</gene>
<comment type="caution">
    <text evidence="5">The sequence shown here is derived from an EMBL/GenBank/DDBJ whole genome shotgun (WGS) entry which is preliminary data.</text>
</comment>
<dbReference type="Gene3D" id="2.40.420.20">
    <property type="match status" value="1"/>
</dbReference>
<dbReference type="InterPro" id="IPR051909">
    <property type="entry name" value="MFP_Cation_Efflux"/>
</dbReference>
<dbReference type="Gene3D" id="2.40.50.100">
    <property type="match status" value="1"/>
</dbReference>
<dbReference type="InterPro" id="IPR058649">
    <property type="entry name" value="CzcB_C"/>
</dbReference>
<evidence type="ECO:0000259" key="4">
    <source>
        <dbReference type="Pfam" id="PF25975"/>
    </source>
</evidence>